<gene>
    <name evidence="3" type="ORF">RHSIM_RhsimUnG0003600</name>
</gene>
<dbReference type="PANTHER" id="PTHR31973">
    <property type="entry name" value="POLYPROTEIN, PUTATIVE-RELATED"/>
    <property type="match status" value="1"/>
</dbReference>
<dbReference type="AlphaFoldDB" id="A0A834G056"/>
<proteinExistence type="predicted"/>
<dbReference type="EMBL" id="WJXA01000022">
    <property type="protein sequence ID" value="KAF7117062.1"/>
    <property type="molecule type" value="Genomic_DNA"/>
</dbReference>
<evidence type="ECO:0000259" key="2">
    <source>
        <dbReference type="Pfam" id="PF26130"/>
    </source>
</evidence>
<feature type="domain" description="PB1-like" evidence="2">
    <location>
        <begin position="20"/>
        <end position="74"/>
    </location>
</feature>
<accession>A0A834G056</accession>
<dbReference type="PANTHER" id="PTHR31973:SF187">
    <property type="entry name" value="MUTATOR TRANSPOSASE MUDRA PROTEIN"/>
    <property type="match status" value="1"/>
</dbReference>
<protein>
    <recommendedName>
        <fullName evidence="2">PB1-like domain-containing protein</fullName>
    </recommendedName>
</protein>
<feature type="region of interest" description="Disordered" evidence="1">
    <location>
        <begin position="82"/>
        <end position="104"/>
    </location>
</feature>
<evidence type="ECO:0000256" key="1">
    <source>
        <dbReference type="SAM" id="MobiDB-lite"/>
    </source>
</evidence>
<name>A0A834G056_RHOSS</name>
<dbReference type="Pfam" id="PF26130">
    <property type="entry name" value="PB1-like"/>
    <property type="match status" value="1"/>
</dbReference>
<keyword evidence="4" id="KW-1185">Reference proteome</keyword>
<dbReference type="OrthoDB" id="1752395at2759"/>
<sequence>MVWTMRGYGYEAPKYDSKYQQFTIIIHHGGVFKGGRKDIYVRGTVTCFDYCHVDEISLIELANMASEVGEYTTVDFYKRGSQAPSGKNKGTSNRSNNKGISRPATYKSAGKIDEGKYVVDNLVDVIVYEDDIDDYDLDKDVEFAGLGTIRVTKDYAAVVDKLADIDGDSDVVSSDDLRNVYSSDGEGIVYRVKTFTEHHECTRSFNVPWVSTKWIISKCSERIRKNPTRPIPSLVATTIEGEKNVRVNPQKAYKAKKTSLAMIEGSAAEQFTWLNGYAQEILNTNAGTTLII</sequence>
<organism evidence="3 4">
    <name type="scientific">Rhododendron simsii</name>
    <name type="common">Sims's rhododendron</name>
    <dbReference type="NCBI Taxonomy" id="118357"/>
    <lineage>
        <taxon>Eukaryota</taxon>
        <taxon>Viridiplantae</taxon>
        <taxon>Streptophyta</taxon>
        <taxon>Embryophyta</taxon>
        <taxon>Tracheophyta</taxon>
        <taxon>Spermatophyta</taxon>
        <taxon>Magnoliopsida</taxon>
        <taxon>eudicotyledons</taxon>
        <taxon>Gunneridae</taxon>
        <taxon>Pentapetalae</taxon>
        <taxon>asterids</taxon>
        <taxon>Ericales</taxon>
        <taxon>Ericaceae</taxon>
        <taxon>Ericoideae</taxon>
        <taxon>Rhodoreae</taxon>
        <taxon>Rhododendron</taxon>
    </lineage>
</organism>
<dbReference type="InterPro" id="IPR058594">
    <property type="entry name" value="PB1-like_dom_pln"/>
</dbReference>
<comment type="caution">
    <text evidence="3">The sequence shown here is derived from an EMBL/GenBank/DDBJ whole genome shotgun (WGS) entry which is preliminary data.</text>
</comment>
<dbReference type="Proteomes" id="UP000626092">
    <property type="component" value="Unassembled WGS sequence"/>
</dbReference>
<evidence type="ECO:0000313" key="4">
    <source>
        <dbReference type="Proteomes" id="UP000626092"/>
    </source>
</evidence>
<reference evidence="3" key="1">
    <citation type="submission" date="2019-11" db="EMBL/GenBank/DDBJ databases">
        <authorList>
            <person name="Liu Y."/>
            <person name="Hou J."/>
            <person name="Li T.-Q."/>
            <person name="Guan C.-H."/>
            <person name="Wu X."/>
            <person name="Wu H.-Z."/>
            <person name="Ling F."/>
            <person name="Zhang R."/>
            <person name="Shi X.-G."/>
            <person name="Ren J.-P."/>
            <person name="Chen E.-F."/>
            <person name="Sun J.-M."/>
        </authorList>
    </citation>
    <scope>NUCLEOTIDE SEQUENCE</scope>
    <source>
        <strain evidence="3">Adult_tree_wgs_1</strain>
        <tissue evidence="3">Leaves</tissue>
    </source>
</reference>
<evidence type="ECO:0000313" key="3">
    <source>
        <dbReference type="EMBL" id="KAF7117062.1"/>
    </source>
</evidence>
<feature type="compositionally biased region" description="Polar residues" evidence="1">
    <location>
        <begin position="82"/>
        <end position="99"/>
    </location>
</feature>